<dbReference type="KEGG" id="mah:MEALZ_0839"/>
<dbReference type="Proteomes" id="UP000008315">
    <property type="component" value="Chromosome"/>
</dbReference>
<dbReference type="STRING" id="1091494.MEALZ_0839"/>
<proteinExistence type="predicted"/>
<organism evidence="1 2">
    <name type="scientific">Methylotuvimicrobium alcaliphilum (strain DSM 19304 / NCIMB 14124 / VKM B-2133 / 20Z)</name>
    <name type="common">Methylomicrobium alcaliphilum</name>
    <dbReference type="NCBI Taxonomy" id="1091494"/>
    <lineage>
        <taxon>Bacteria</taxon>
        <taxon>Pseudomonadati</taxon>
        <taxon>Pseudomonadota</taxon>
        <taxon>Gammaproteobacteria</taxon>
        <taxon>Methylococcales</taxon>
        <taxon>Methylococcaceae</taxon>
        <taxon>Methylotuvimicrobium</taxon>
    </lineage>
</organism>
<gene>
    <name evidence="1" type="ordered locus">MEALZ_0839</name>
</gene>
<reference evidence="2" key="1">
    <citation type="journal article" date="2012" name="J. Bacteriol.">
        <title>Genome sequence of the haloalkaliphilic methanotrophic bacterium Methylomicrobium alcaliphilum 20Z.</title>
        <authorList>
            <person name="Vuilleumier S."/>
            <person name="Khmelenina V.N."/>
            <person name="Bringel F."/>
            <person name="Reshetnikov A.S."/>
            <person name="Lajus A."/>
            <person name="Mangenot S."/>
            <person name="Rouy Z."/>
            <person name="Op den Camp H.J."/>
            <person name="Jetten M.S."/>
            <person name="Dispirito A.A."/>
            <person name="Dunfield P."/>
            <person name="Klotz M.G."/>
            <person name="Semrau J.D."/>
            <person name="Stein L.Y."/>
            <person name="Barbe V."/>
            <person name="Medigue C."/>
            <person name="Trotsenko Y.A."/>
            <person name="Kalyuzhnaya M.G."/>
        </authorList>
    </citation>
    <scope>NUCLEOTIDE SEQUENCE [LARGE SCALE GENOMIC DNA]</scope>
    <source>
        <strain evidence="2">DSM 19304 / NCIMB 14124 / VKM B-2133 / 20Z</strain>
    </source>
</reference>
<dbReference type="AlphaFoldDB" id="G4T2P9"/>
<dbReference type="EMBL" id="FO082060">
    <property type="protein sequence ID" value="CCE22533.1"/>
    <property type="molecule type" value="Genomic_DNA"/>
</dbReference>
<name>G4T2P9_META2</name>
<sequence length="69" mass="7580">MPRIRLLLAGRGLQSCPKRFESSQGQSKRLDRVIPFALEISALPEEPPGCPTPHLTLGDGSTWMYSPST</sequence>
<keyword evidence="2" id="KW-1185">Reference proteome</keyword>
<accession>G4T2P9</accession>
<dbReference type="HOGENOM" id="CLU_2771107_0_0_6"/>
<evidence type="ECO:0000313" key="2">
    <source>
        <dbReference type="Proteomes" id="UP000008315"/>
    </source>
</evidence>
<protein>
    <submittedName>
        <fullName evidence="1">Uncharacterized protein</fullName>
    </submittedName>
</protein>
<evidence type="ECO:0000313" key="1">
    <source>
        <dbReference type="EMBL" id="CCE22533.1"/>
    </source>
</evidence>